<reference evidence="2" key="1">
    <citation type="submission" date="2022-05" db="EMBL/GenBank/DDBJ databases">
        <authorList>
            <person name="Jo J.-H."/>
            <person name="Im W.-T."/>
        </authorList>
    </citation>
    <scope>NUCLEOTIDE SEQUENCE</scope>
    <source>
        <strain evidence="2">SE220</strain>
    </source>
</reference>
<proteinExistence type="predicted"/>
<organism evidence="2 3">
    <name type="scientific">Sphingomonas hankyongi</name>
    <dbReference type="NCBI Taxonomy" id="2908209"/>
    <lineage>
        <taxon>Bacteria</taxon>
        <taxon>Pseudomonadati</taxon>
        <taxon>Pseudomonadota</taxon>
        <taxon>Alphaproteobacteria</taxon>
        <taxon>Sphingomonadales</taxon>
        <taxon>Sphingomonadaceae</taxon>
        <taxon>Sphingomonas</taxon>
    </lineage>
</organism>
<protein>
    <submittedName>
        <fullName evidence="2">GldG family protein</fullName>
    </submittedName>
</protein>
<evidence type="ECO:0000313" key="3">
    <source>
        <dbReference type="Proteomes" id="UP001165342"/>
    </source>
</evidence>
<evidence type="ECO:0000313" key="2">
    <source>
        <dbReference type="EMBL" id="MCL6728944.1"/>
    </source>
</evidence>
<comment type="caution">
    <text evidence="2">The sequence shown here is derived from an EMBL/GenBank/DDBJ whole genome shotgun (WGS) entry which is preliminary data.</text>
</comment>
<sequence length="240" mass="25683">MSRRLRAAVAAAVLLALILAAIAFAARRDSLGSRPNEASKPPLLLLTSLPLMFGEDFAINNVGSPALRALQGRYRVLPISVADSNELAKGRLLLMAHPRAQTPENLVALDDWVRSGGRVLLLADPMLEWPSERPLGDPLRPTPTFADTGLLGHWGLRLDAPDRRGPRQMKLGSYDIIANSPGSLVGDCEIEANGLVARCAVGRGKATVIADADLIDVDHIAGAQQNLDAVLAELNTLERE</sequence>
<evidence type="ECO:0000256" key="1">
    <source>
        <dbReference type="SAM" id="SignalP"/>
    </source>
</evidence>
<name>A0ABT0RZU8_9SPHN</name>
<dbReference type="Proteomes" id="UP001165342">
    <property type="component" value="Unassembled WGS sequence"/>
</dbReference>
<keyword evidence="3" id="KW-1185">Reference proteome</keyword>
<gene>
    <name evidence="2" type="ORF">LZ538_02605</name>
</gene>
<dbReference type="RefSeq" id="WP_249830435.1">
    <property type="nucleotide sequence ID" value="NZ_JAMGBE010000001.1"/>
</dbReference>
<accession>A0ABT0RZU8</accession>
<dbReference type="EMBL" id="JAMGBE010000001">
    <property type="protein sequence ID" value="MCL6728944.1"/>
    <property type="molecule type" value="Genomic_DNA"/>
</dbReference>
<feature type="chain" id="PRO_5047371320" evidence="1">
    <location>
        <begin position="26"/>
        <end position="240"/>
    </location>
</feature>
<feature type="signal peptide" evidence="1">
    <location>
        <begin position="1"/>
        <end position="25"/>
    </location>
</feature>
<keyword evidence="1" id="KW-0732">Signal</keyword>